<name>A0A2U1EZK2_9PSEU</name>
<organism evidence="1 2">
    <name type="scientific">Actinomycetospora cinnamomea</name>
    <dbReference type="NCBI Taxonomy" id="663609"/>
    <lineage>
        <taxon>Bacteria</taxon>
        <taxon>Bacillati</taxon>
        <taxon>Actinomycetota</taxon>
        <taxon>Actinomycetes</taxon>
        <taxon>Pseudonocardiales</taxon>
        <taxon>Pseudonocardiaceae</taxon>
        <taxon>Actinomycetospora</taxon>
    </lineage>
</organism>
<sequence>MHRAIKARQRAQTAIGEAVREAQAAGWSWEAMASALGGTPSADTLRRTFAPEAAPDAPGCCGGGDGSCGCAGG</sequence>
<keyword evidence="2" id="KW-1185">Reference proteome</keyword>
<dbReference type="AlphaFoldDB" id="A0A2U1EZK2"/>
<evidence type="ECO:0000313" key="1">
    <source>
        <dbReference type="EMBL" id="PVZ05367.1"/>
    </source>
</evidence>
<proteinExistence type="predicted"/>
<evidence type="ECO:0000313" key="2">
    <source>
        <dbReference type="Proteomes" id="UP000245639"/>
    </source>
</evidence>
<comment type="caution">
    <text evidence="1">The sequence shown here is derived from an EMBL/GenBank/DDBJ whole genome shotgun (WGS) entry which is preliminary data.</text>
</comment>
<gene>
    <name evidence="1" type="ORF">C8D89_11572</name>
</gene>
<dbReference type="Proteomes" id="UP000245639">
    <property type="component" value="Unassembled WGS sequence"/>
</dbReference>
<reference evidence="1 2" key="1">
    <citation type="submission" date="2018-04" db="EMBL/GenBank/DDBJ databases">
        <title>Genomic Encyclopedia of Type Strains, Phase IV (KMG-IV): sequencing the most valuable type-strain genomes for metagenomic binning, comparative biology and taxonomic classification.</title>
        <authorList>
            <person name="Goeker M."/>
        </authorList>
    </citation>
    <scope>NUCLEOTIDE SEQUENCE [LARGE SCALE GENOMIC DNA]</scope>
    <source>
        <strain evidence="1 2">DSM 45771</strain>
    </source>
</reference>
<accession>A0A2U1EZK2</accession>
<protein>
    <submittedName>
        <fullName evidence="1">Uncharacterized protein</fullName>
    </submittedName>
</protein>
<dbReference type="EMBL" id="QEKW01000015">
    <property type="protein sequence ID" value="PVZ05367.1"/>
    <property type="molecule type" value="Genomic_DNA"/>
</dbReference>